<comment type="similarity">
    <text evidence="2">Belongs to the major royal jelly protein family.</text>
</comment>
<comment type="subcellular location">
    <subcellularLocation>
        <location evidence="1">Secreted</location>
    </subcellularLocation>
</comment>
<reference evidence="5 6" key="1">
    <citation type="submission" date="2023-09" db="EMBL/GenBank/DDBJ databases">
        <title>Genomes of two closely related lineages of the louse Polyplax serrata with different host specificities.</title>
        <authorList>
            <person name="Martinu J."/>
            <person name="Tarabai H."/>
            <person name="Stefka J."/>
            <person name="Hypsa V."/>
        </authorList>
    </citation>
    <scope>NUCLEOTIDE SEQUENCE [LARGE SCALE GENOMIC DNA]</scope>
    <source>
        <strain evidence="5">98ZLc_SE</strain>
    </source>
</reference>
<name>A0ABR1AUL4_POLSC</name>
<accession>A0ABR1AUL4</accession>
<gene>
    <name evidence="5" type="ORF">RUM44_010094</name>
</gene>
<dbReference type="Pfam" id="PF03022">
    <property type="entry name" value="MRJP"/>
    <property type="match status" value="1"/>
</dbReference>
<keyword evidence="4" id="KW-0325">Glycoprotein</keyword>
<dbReference type="PANTHER" id="PTHR10009">
    <property type="entry name" value="PROTEIN YELLOW-RELATED"/>
    <property type="match status" value="1"/>
</dbReference>
<dbReference type="InterPro" id="IPR011042">
    <property type="entry name" value="6-blade_b-propeller_TolB-like"/>
</dbReference>
<evidence type="ECO:0000256" key="1">
    <source>
        <dbReference type="ARBA" id="ARBA00004613"/>
    </source>
</evidence>
<dbReference type="Proteomes" id="UP001359485">
    <property type="component" value="Unassembled WGS sequence"/>
</dbReference>
<evidence type="ECO:0000313" key="6">
    <source>
        <dbReference type="Proteomes" id="UP001359485"/>
    </source>
</evidence>
<dbReference type="Gene3D" id="2.120.10.30">
    <property type="entry name" value="TolB, C-terminal domain"/>
    <property type="match status" value="1"/>
</dbReference>
<sequence length="413" mass="46725">MKDMKVIHGWKTVDFVFPSSASKHAMIRAGHFVPGNSLILDADYWQDGDEDIIFVTLPRLRAGIPATLATVSNHLCYDGSPKLQPYPDWSWQREDNCEGIVSAFRTKVDECGRLWVIDSGVTNVLHTADRMCPPKLMVFDLYTDTLTMKYVFPKNVLESSSLLVTVAVDNRARHCGDSFAYVADVTQFGLIVFDSKSRHSWRVTSNYFYPYPTHGSFNIAGSEFDLMDGIIGLALSPVDKYGDRTLYFHSLASVRESKVLTSHLRNESNFLSGENRVSKKFYISDEVRPSQSAAQAMSEDNILFFGLLTTTSMACWNSRMPYLPFNIVTLAQNNETLQFSSGVKVVKKDGFEELLVASSKFPNYLLNKMNSKEVNFRILSASVRDLVRNTACEYGTQTFFPESYQTFEINSWK</sequence>
<protein>
    <recommendedName>
        <fullName evidence="7">Protein yellow</fullName>
    </recommendedName>
</protein>
<evidence type="ECO:0008006" key="7">
    <source>
        <dbReference type="Google" id="ProtNLM"/>
    </source>
</evidence>
<evidence type="ECO:0000313" key="5">
    <source>
        <dbReference type="EMBL" id="KAK6627616.1"/>
    </source>
</evidence>
<keyword evidence="3" id="KW-0964">Secreted</keyword>
<keyword evidence="6" id="KW-1185">Reference proteome</keyword>
<evidence type="ECO:0000256" key="3">
    <source>
        <dbReference type="ARBA" id="ARBA00022525"/>
    </source>
</evidence>
<dbReference type="PRINTS" id="PR01366">
    <property type="entry name" value="ROYALJELLY"/>
</dbReference>
<dbReference type="PANTHER" id="PTHR10009:SF7">
    <property type="entry name" value="GH10609P-RELATED"/>
    <property type="match status" value="1"/>
</dbReference>
<evidence type="ECO:0000256" key="2">
    <source>
        <dbReference type="ARBA" id="ARBA00009127"/>
    </source>
</evidence>
<organism evidence="5 6">
    <name type="scientific">Polyplax serrata</name>
    <name type="common">Common mouse louse</name>
    <dbReference type="NCBI Taxonomy" id="468196"/>
    <lineage>
        <taxon>Eukaryota</taxon>
        <taxon>Metazoa</taxon>
        <taxon>Ecdysozoa</taxon>
        <taxon>Arthropoda</taxon>
        <taxon>Hexapoda</taxon>
        <taxon>Insecta</taxon>
        <taxon>Pterygota</taxon>
        <taxon>Neoptera</taxon>
        <taxon>Paraneoptera</taxon>
        <taxon>Psocodea</taxon>
        <taxon>Troctomorpha</taxon>
        <taxon>Phthiraptera</taxon>
        <taxon>Anoplura</taxon>
        <taxon>Polyplacidae</taxon>
        <taxon>Polyplax</taxon>
    </lineage>
</organism>
<comment type="caution">
    <text evidence="5">The sequence shown here is derived from an EMBL/GenBank/DDBJ whole genome shotgun (WGS) entry which is preliminary data.</text>
</comment>
<dbReference type="EMBL" id="JAWJWF010000045">
    <property type="protein sequence ID" value="KAK6627616.1"/>
    <property type="molecule type" value="Genomic_DNA"/>
</dbReference>
<proteinExistence type="inferred from homology"/>
<evidence type="ECO:0000256" key="4">
    <source>
        <dbReference type="ARBA" id="ARBA00023180"/>
    </source>
</evidence>
<dbReference type="InterPro" id="IPR017996">
    <property type="entry name" value="MRJP/yellow-related"/>
</dbReference>